<protein>
    <submittedName>
        <fullName evidence="6">Helix-turn-helix domain-containing protein</fullName>
    </submittedName>
</protein>
<dbReference type="RefSeq" id="WP_345508769.1">
    <property type="nucleotide sequence ID" value="NZ_BAABIW010000024.1"/>
</dbReference>
<evidence type="ECO:0000259" key="4">
    <source>
        <dbReference type="PROSITE" id="PS51077"/>
    </source>
</evidence>
<evidence type="ECO:0000256" key="2">
    <source>
        <dbReference type="ARBA" id="ARBA00023125"/>
    </source>
</evidence>
<dbReference type="InterPro" id="IPR014757">
    <property type="entry name" value="Tscrpt_reg_IclR_C"/>
</dbReference>
<dbReference type="PROSITE" id="PS51077">
    <property type="entry name" value="HTH_ICLR"/>
    <property type="match status" value="1"/>
</dbReference>
<evidence type="ECO:0000256" key="1">
    <source>
        <dbReference type="ARBA" id="ARBA00023015"/>
    </source>
</evidence>
<dbReference type="PROSITE" id="PS51078">
    <property type="entry name" value="ICLR_ED"/>
    <property type="match status" value="1"/>
</dbReference>
<dbReference type="PANTHER" id="PTHR30136">
    <property type="entry name" value="HELIX-TURN-HELIX TRANSCRIPTIONAL REGULATOR, ICLR FAMILY"/>
    <property type="match status" value="1"/>
</dbReference>
<evidence type="ECO:0000259" key="5">
    <source>
        <dbReference type="PROSITE" id="PS51078"/>
    </source>
</evidence>
<dbReference type="SUPFAM" id="SSF46785">
    <property type="entry name" value="Winged helix' DNA-binding domain"/>
    <property type="match status" value="1"/>
</dbReference>
<dbReference type="InterPro" id="IPR036390">
    <property type="entry name" value="WH_DNA-bd_sf"/>
</dbReference>
<dbReference type="SMART" id="SM00346">
    <property type="entry name" value="HTH_ICLR"/>
    <property type="match status" value="1"/>
</dbReference>
<evidence type="ECO:0000313" key="7">
    <source>
        <dbReference type="Proteomes" id="UP001500427"/>
    </source>
</evidence>
<dbReference type="Pfam" id="PF01614">
    <property type="entry name" value="IclR_C"/>
    <property type="match status" value="1"/>
</dbReference>
<keyword evidence="2" id="KW-0238">DNA-binding</keyword>
<keyword evidence="7" id="KW-1185">Reference proteome</keyword>
<gene>
    <name evidence="6" type="ORF">GCM10023258_34630</name>
</gene>
<accession>A0ABP9JMK2</accession>
<organism evidence="6 7">
    <name type="scientific">Terrabacter aeriphilus</name>
    <dbReference type="NCBI Taxonomy" id="515662"/>
    <lineage>
        <taxon>Bacteria</taxon>
        <taxon>Bacillati</taxon>
        <taxon>Actinomycetota</taxon>
        <taxon>Actinomycetes</taxon>
        <taxon>Micrococcales</taxon>
        <taxon>Intrasporangiaceae</taxon>
        <taxon>Terrabacter</taxon>
    </lineage>
</organism>
<dbReference type="SUPFAM" id="SSF55781">
    <property type="entry name" value="GAF domain-like"/>
    <property type="match status" value="1"/>
</dbReference>
<dbReference type="Gene3D" id="3.30.450.40">
    <property type="match status" value="1"/>
</dbReference>
<feature type="domain" description="IclR-ED" evidence="5">
    <location>
        <begin position="77"/>
        <end position="229"/>
    </location>
</feature>
<dbReference type="Pfam" id="PF09339">
    <property type="entry name" value="HTH_IclR"/>
    <property type="match status" value="1"/>
</dbReference>
<dbReference type="InterPro" id="IPR036388">
    <property type="entry name" value="WH-like_DNA-bd_sf"/>
</dbReference>
<dbReference type="InterPro" id="IPR029016">
    <property type="entry name" value="GAF-like_dom_sf"/>
</dbReference>
<dbReference type="EMBL" id="BAABIW010000024">
    <property type="protein sequence ID" value="GAA5034126.1"/>
    <property type="molecule type" value="Genomic_DNA"/>
</dbReference>
<comment type="caution">
    <text evidence="6">The sequence shown here is derived from an EMBL/GenBank/DDBJ whole genome shotgun (WGS) entry which is preliminary data.</text>
</comment>
<dbReference type="InterPro" id="IPR050707">
    <property type="entry name" value="HTH_MetabolicPath_Reg"/>
</dbReference>
<reference evidence="7" key="1">
    <citation type="journal article" date="2019" name="Int. J. Syst. Evol. Microbiol.">
        <title>The Global Catalogue of Microorganisms (GCM) 10K type strain sequencing project: providing services to taxonomists for standard genome sequencing and annotation.</title>
        <authorList>
            <consortium name="The Broad Institute Genomics Platform"/>
            <consortium name="The Broad Institute Genome Sequencing Center for Infectious Disease"/>
            <person name="Wu L."/>
            <person name="Ma J."/>
        </authorList>
    </citation>
    <scope>NUCLEOTIDE SEQUENCE [LARGE SCALE GENOMIC DNA]</scope>
    <source>
        <strain evidence="7">JCM 17687</strain>
    </source>
</reference>
<evidence type="ECO:0000313" key="6">
    <source>
        <dbReference type="EMBL" id="GAA5034126.1"/>
    </source>
</evidence>
<dbReference type="PANTHER" id="PTHR30136:SF24">
    <property type="entry name" value="HTH-TYPE TRANSCRIPTIONAL REPRESSOR ALLR"/>
    <property type="match status" value="1"/>
</dbReference>
<evidence type="ECO:0000256" key="3">
    <source>
        <dbReference type="ARBA" id="ARBA00023163"/>
    </source>
</evidence>
<dbReference type="InterPro" id="IPR005471">
    <property type="entry name" value="Tscrpt_reg_IclR_N"/>
</dbReference>
<name>A0ABP9JMK2_9MICO</name>
<dbReference type="Proteomes" id="UP001500427">
    <property type="component" value="Unassembled WGS sequence"/>
</dbReference>
<feature type="domain" description="HTH iclR-type" evidence="4">
    <location>
        <begin position="13"/>
        <end position="78"/>
    </location>
</feature>
<keyword evidence="3" id="KW-0804">Transcription</keyword>
<keyword evidence="1" id="KW-0805">Transcription regulation</keyword>
<proteinExistence type="predicted"/>
<dbReference type="Gene3D" id="1.10.10.10">
    <property type="entry name" value="Winged helix-like DNA-binding domain superfamily/Winged helix DNA-binding domain"/>
    <property type="match status" value="1"/>
</dbReference>
<sequence>MSGAEAAPRGESSQALDRGIRLLELLAATGESAGLTITELAAALGVGRPVVYRLVTTLELHHLVARATDGRVRLALGISRLASAVTPVVRAEARPVLRELADAVGATAHLTIAEGDEALALVVVEPSWTDVHVAYRSGARHGLDQGAAGRAILAGRAGRSGPVSTDGELQAGAHGLALALTVAGDARGAADGGPGVEASVGVVSLEPLDARVVGPRLEHAAAALRSVIR</sequence>